<dbReference type="NCBIfam" id="TIGR04183">
    <property type="entry name" value="Por_Secre_tail"/>
    <property type="match status" value="1"/>
</dbReference>
<feature type="signal peptide" evidence="2">
    <location>
        <begin position="1"/>
        <end position="20"/>
    </location>
</feature>
<gene>
    <name evidence="4" type="ORF">H8R27_04570</name>
</gene>
<name>A0ABR7IWR2_9FLAO</name>
<dbReference type="Gene3D" id="2.130.10.10">
    <property type="entry name" value="YVTN repeat-like/Quinoprotein amine dehydrogenase"/>
    <property type="match status" value="1"/>
</dbReference>
<dbReference type="SUPFAM" id="SSF63825">
    <property type="entry name" value="YWTD domain"/>
    <property type="match status" value="2"/>
</dbReference>
<dbReference type="InterPro" id="IPR015943">
    <property type="entry name" value="WD40/YVTN_repeat-like_dom_sf"/>
</dbReference>
<evidence type="ECO:0000256" key="1">
    <source>
        <dbReference type="ARBA" id="ARBA00022729"/>
    </source>
</evidence>
<comment type="caution">
    <text evidence="4">The sequence shown here is derived from an EMBL/GenBank/DDBJ whole genome shotgun (WGS) entry which is preliminary data.</text>
</comment>
<proteinExistence type="predicted"/>
<organism evidence="4 5">
    <name type="scientific">Flavobacterium bernardetii</name>
    <dbReference type="NCBI Taxonomy" id="2813823"/>
    <lineage>
        <taxon>Bacteria</taxon>
        <taxon>Pseudomonadati</taxon>
        <taxon>Bacteroidota</taxon>
        <taxon>Flavobacteriia</taxon>
        <taxon>Flavobacteriales</taxon>
        <taxon>Flavobacteriaceae</taxon>
        <taxon>Flavobacterium</taxon>
    </lineage>
</organism>
<accession>A0ABR7IWR2</accession>
<dbReference type="Proteomes" id="UP000605990">
    <property type="component" value="Unassembled WGS sequence"/>
</dbReference>
<feature type="domain" description="Secretion system C-terminal sorting" evidence="3">
    <location>
        <begin position="274"/>
        <end position="333"/>
    </location>
</feature>
<reference evidence="4 5" key="1">
    <citation type="submission" date="2020-08" db="EMBL/GenBank/DDBJ databases">
        <title>Description of novel Flavobacterium F-408 isolate.</title>
        <authorList>
            <person name="Saticioglu I.B."/>
            <person name="Duman M."/>
            <person name="Altun S."/>
        </authorList>
    </citation>
    <scope>NUCLEOTIDE SEQUENCE [LARGE SCALE GENOMIC DNA]</scope>
    <source>
        <strain evidence="4 5">F-408</strain>
    </source>
</reference>
<evidence type="ECO:0000259" key="3">
    <source>
        <dbReference type="Pfam" id="PF18962"/>
    </source>
</evidence>
<keyword evidence="5" id="KW-1185">Reference proteome</keyword>
<sequence>MKIKFLTLLLFCFTIGNSQVTNLLSGLNNGITNLVVFENNIYFSSFSNKTIYKYPVTGNSSQSPEVFRVLTSNPTQLLLHNNDLFIATEQTSHIYKINLLATDTTPIEVTDIYGPMVIKNNFLYVGQYVDSKIVKINLSNDIKTDYLTGYKPNYFNLQGDDLYFTSNTTNKLYKINLINNSLNIILQNLNYVSGIVIENNICYLCESQSDKISYYDLNSNQFINFVSLTSSSWPNGITIYNDTIYFISTVGGQVSSIPISTLGIPTNQKKTYTIYPNPTTELLNILTDEILEEFQIFDTTGKEVLKGKFETNHINVTQLQAGAYILKIKNSITRFEKN</sequence>
<keyword evidence="1 2" id="KW-0732">Signal</keyword>
<evidence type="ECO:0000313" key="4">
    <source>
        <dbReference type="EMBL" id="MBC5834153.1"/>
    </source>
</evidence>
<dbReference type="InterPro" id="IPR026444">
    <property type="entry name" value="Secre_tail"/>
</dbReference>
<dbReference type="Pfam" id="PF18962">
    <property type="entry name" value="Por_Secre_tail"/>
    <property type="match status" value="1"/>
</dbReference>
<dbReference type="RefSeq" id="WP_166125363.1">
    <property type="nucleotide sequence ID" value="NZ_JAANOQ010000001.1"/>
</dbReference>
<evidence type="ECO:0000313" key="5">
    <source>
        <dbReference type="Proteomes" id="UP000605990"/>
    </source>
</evidence>
<evidence type="ECO:0000256" key="2">
    <source>
        <dbReference type="SAM" id="SignalP"/>
    </source>
</evidence>
<dbReference type="EMBL" id="JACRUN010000001">
    <property type="protein sequence ID" value="MBC5834153.1"/>
    <property type="molecule type" value="Genomic_DNA"/>
</dbReference>
<protein>
    <submittedName>
        <fullName evidence="4">T9SS type A sorting domain-containing protein</fullName>
    </submittedName>
</protein>
<feature type="chain" id="PRO_5047091418" evidence="2">
    <location>
        <begin position="21"/>
        <end position="338"/>
    </location>
</feature>